<dbReference type="AlphaFoldDB" id="A0A0F9LF53"/>
<dbReference type="EMBL" id="LAZR01012581">
    <property type="protein sequence ID" value="KKM26090.1"/>
    <property type="molecule type" value="Genomic_DNA"/>
</dbReference>
<proteinExistence type="predicted"/>
<protein>
    <submittedName>
        <fullName evidence="1">Uncharacterized protein</fullName>
    </submittedName>
</protein>
<name>A0A0F9LF53_9ZZZZ</name>
<accession>A0A0F9LF53</accession>
<gene>
    <name evidence="1" type="ORF">LCGC14_1588460</name>
</gene>
<sequence length="97" mass="10519">MADKVYMVVGSPQASKNVWELTDDGTTITVTNSWMVSVSGTARAIVTDLDGNFYIAVGGAIYKYDSTMTLITSWASSGIAAAVPDIYWLRTRPQQYG</sequence>
<organism evidence="1">
    <name type="scientific">marine sediment metagenome</name>
    <dbReference type="NCBI Taxonomy" id="412755"/>
    <lineage>
        <taxon>unclassified sequences</taxon>
        <taxon>metagenomes</taxon>
        <taxon>ecological metagenomes</taxon>
    </lineage>
</organism>
<reference evidence="1" key="1">
    <citation type="journal article" date="2015" name="Nature">
        <title>Complex archaea that bridge the gap between prokaryotes and eukaryotes.</title>
        <authorList>
            <person name="Spang A."/>
            <person name="Saw J.H."/>
            <person name="Jorgensen S.L."/>
            <person name="Zaremba-Niedzwiedzka K."/>
            <person name="Martijn J."/>
            <person name="Lind A.E."/>
            <person name="van Eijk R."/>
            <person name="Schleper C."/>
            <person name="Guy L."/>
            <person name="Ettema T.J."/>
        </authorList>
    </citation>
    <scope>NUCLEOTIDE SEQUENCE</scope>
</reference>
<comment type="caution">
    <text evidence="1">The sequence shown here is derived from an EMBL/GenBank/DDBJ whole genome shotgun (WGS) entry which is preliminary data.</text>
</comment>
<evidence type="ECO:0000313" key="1">
    <source>
        <dbReference type="EMBL" id="KKM26090.1"/>
    </source>
</evidence>